<dbReference type="InterPro" id="IPR016024">
    <property type="entry name" value="ARM-type_fold"/>
</dbReference>
<evidence type="ECO:0000313" key="6">
    <source>
        <dbReference type="Proteomes" id="UP000478052"/>
    </source>
</evidence>
<comment type="similarity">
    <text evidence="1">Belongs to the eukaryotic initiation factor 4G family.</text>
</comment>
<dbReference type="SMART" id="SM00543">
    <property type="entry name" value="MIF4G"/>
    <property type="match status" value="1"/>
</dbReference>
<dbReference type="GO" id="GO:0003743">
    <property type="term" value="F:translation initiation factor activity"/>
    <property type="evidence" value="ECO:0007669"/>
    <property type="project" value="UniProtKB-KW"/>
</dbReference>
<dbReference type="SUPFAM" id="SSF48371">
    <property type="entry name" value="ARM repeat"/>
    <property type="match status" value="1"/>
</dbReference>
<dbReference type="GO" id="GO:0003729">
    <property type="term" value="F:mRNA binding"/>
    <property type="evidence" value="ECO:0007669"/>
    <property type="project" value="TreeGrafter"/>
</dbReference>
<evidence type="ECO:0000256" key="1">
    <source>
        <dbReference type="ARBA" id="ARBA00005775"/>
    </source>
</evidence>
<dbReference type="AlphaFoldDB" id="A0A6G0ZM63"/>
<reference evidence="5 6" key="1">
    <citation type="submission" date="2019-08" db="EMBL/GenBank/DDBJ databases">
        <title>Whole genome of Aphis craccivora.</title>
        <authorList>
            <person name="Voronova N.V."/>
            <person name="Shulinski R.S."/>
            <person name="Bandarenka Y.V."/>
            <person name="Zhorov D.G."/>
            <person name="Warner D."/>
        </authorList>
    </citation>
    <scope>NUCLEOTIDE SEQUENCE [LARGE SCALE GENOMIC DNA]</scope>
    <source>
        <strain evidence="5">180601</strain>
        <tissue evidence="5">Whole Body</tissue>
    </source>
</reference>
<dbReference type="OrthoDB" id="6616088at2759"/>
<evidence type="ECO:0000313" key="5">
    <source>
        <dbReference type="EMBL" id="KAF0772081.1"/>
    </source>
</evidence>
<accession>A0A6G0ZM63</accession>
<dbReference type="PANTHER" id="PTHR23253">
    <property type="entry name" value="EUKARYOTIC TRANSLATION INITIATION FACTOR 4 GAMMA"/>
    <property type="match status" value="1"/>
</dbReference>
<proteinExistence type="inferred from homology"/>
<feature type="domain" description="MIF4G" evidence="4">
    <location>
        <begin position="23"/>
        <end position="247"/>
    </location>
</feature>
<name>A0A6G0ZM63_APHCR</name>
<evidence type="ECO:0000256" key="3">
    <source>
        <dbReference type="ARBA" id="ARBA00022917"/>
    </source>
</evidence>
<comment type="caution">
    <text evidence="5">The sequence shown here is derived from an EMBL/GenBank/DDBJ whole genome shotgun (WGS) entry which is preliminary data.</text>
</comment>
<keyword evidence="3" id="KW-0648">Protein biosynthesis</keyword>
<dbReference type="GO" id="GO:0016281">
    <property type="term" value="C:eukaryotic translation initiation factor 4F complex"/>
    <property type="evidence" value="ECO:0007669"/>
    <property type="project" value="TreeGrafter"/>
</dbReference>
<dbReference type="PANTHER" id="PTHR23253:SF9">
    <property type="entry name" value="EUKARYOTIC TRANSLATION INITIATION FACTOR 4 GAMMA 2"/>
    <property type="match status" value="1"/>
</dbReference>
<dbReference type="Proteomes" id="UP000478052">
    <property type="component" value="Unassembled WGS sequence"/>
</dbReference>
<dbReference type="Gene3D" id="1.25.40.180">
    <property type="match status" value="2"/>
</dbReference>
<evidence type="ECO:0000256" key="2">
    <source>
        <dbReference type="ARBA" id="ARBA00022540"/>
    </source>
</evidence>
<evidence type="ECO:0000259" key="4">
    <source>
        <dbReference type="SMART" id="SM00543"/>
    </source>
</evidence>
<keyword evidence="2 5" id="KW-0396">Initiation factor</keyword>
<dbReference type="InterPro" id="IPR003890">
    <property type="entry name" value="MIF4G-like_typ-3"/>
</dbReference>
<gene>
    <name evidence="5" type="ORF">FWK35_00004858</name>
</gene>
<sequence>MQVDNPIKKKITMEQINNSVEILNIAKSVVHHLNNINLANMTRKIIALPINNINLLEEITDIIYDRALQRQNYTHIYADMCASLINDSTFNKFITNTKISFQKVLLKKCSDVFYTLTKYNPQELKKLKQKMQNKNMEQKMFIDALNSYQFKFNKKVISNCRFISELYRKGAIPEKIILSCITDLSYENEELQLHCLCIILQLTGPILSKAYDLNEPVNTLLFAKDNYEMSSTLKFLILKVQKMHSEDWIIEEPVKYIGNNYMKFSDLPKEMKNMYTLKSYNIMALLIFNECYDVLFNFVNNKKIDEVINLLKMNKFLIRYDPISFIVSMILVALEENQNIRNYAGKLLDNIVKKKLLSKYSIQSGVDKVLNDLGIKEEYPNLSNLLLDITSQFKF</sequence>
<keyword evidence="6" id="KW-1185">Reference proteome</keyword>
<organism evidence="5 6">
    <name type="scientific">Aphis craccivora</name>
    <name type="common">Cowpea aphid</name>
    <dbReference type="NCBI Taxonomy" id="307492"/>
    <lineage>
        <taxon>Eukaryota</taxon>
        <taxon>Metazoa</taxon>
        <taxon>Ecdysozoa</taxon>
        <taxon>Arthropoda</taxon>
        <taxon>Hexapoda</taxon>
        <taxon>Insecta</taxon>
        <taxon>Pterygota</taxon>
        <taxon>Neoptera</taxon>
        <taxon>Paraneoptera</taxon>
        <taxon>Hemiptera</taxon>
        <taxon>Sternorrhyncha</taxon>
        <taxon>Aphidomorpha</taxon>
        <taxon>Aphidoidea</taxon>
        <taxon>Aphididae</taxon>
        <taxon>Aphidini</taxon>
        <taxon>Aphis</taxon>
        <taxon>Aphis</taxon>
    </lineage>
</organism>
<dbReference type="Pfam" id="PF02854">
    <property type="entry name" value="MIF4G"/>
    <property type="match status" value="1"/>
</dbReference>
<protein>
    <submittedName>
        <fullName evidence="5">Eukaryotic translation initiation factor 4G-like</fullName>
    </submittedName>
</protein>
<dbReference type="EMBL" id="VUJU01000215">
    <property type="protein sequence ID" value="KAF0772081.1"/>
    <property type="molecule type" value="Genomic_DNA"/>
</dbReference>